<dbReference type="AlphaFoldDB" id="A0AAD7RE84"/>
<protein>
    <submittedName>
        <fullName evidence="2">Uncharacterized protein</fullName>
    </submittedName>
</protein>
<evidence type="ECO:0000256" key="1">
    <source>
        <dbReference type="SAM" id="SignalP"/>
    </source>
</evidence>
<accession>A0AAD7RE84</accession>
<organism evidence="2 3">
    <name type="scientific">Aldrovandia affinis</name>
    <dbReference type="NCBI Taxonomy" id="143900"/>
    <lineage>
        <taxon>Eukaryota</taxon>
        <taxon>Metazoa</taxon>
        <taxon>Chordata</taxon>
        <taxon>Craniata</taxon>
        <taxon>Vertebrata</taxon>
        <taxon>Euteleostomi</taxon>
        <taxon>Actinopterygii</taxon>
        <taxon>Neopterygii</taxon>
        <taxon>Teleostei</taxon>
        <taxon>Notacanthiformes</taxon>
        <taxon>Halosauridae</taxon>
        <taxon>Aldrovandia</taxon>
    </lineage>
</organism>
<dbReference type="Proteomes" id="UP001221898">
    <property type="component" value="Unassembled WGS sequence"/>
</dbReference>
<proteinExistence type="predicted"/>
<gene>
    <name evidence="2" type="ORF">AAFF_G00242610</name>
</gene>
<evidence type="ECO:0000313" key="2">
    <source>
        <dbReference type="EMBL" id="KAJ8378446.1"/>
    </source>
</evidence>
<feature type="signal peptide" evidence="1">
    <location>
        <begin position="1"/>
        <end position="22"/>
    </location>
</feature>
<evidence type="ECO:0000313" key="3">
    <source>
        <dbReference type="Proteomes" id="UP001221898"/>
    </source>
</evidence>
<sequence>MNLPCWMALALLQALLGETALGQRWSLKRRPLDMEGSSNDEFFDDEDLFSGSGSGFPEMERSQQVWP</sequence>
<keyword evidence="3" id="KW-1185">Reference proteome</keyword>
<dbReference type="EMBL" id="JAINUG010000320">
    <property type="protein sequence ID" value="KAJ8378446.1"/>
    <property type="molecule type" value="Genomic_DNA"/>
</dbReference>
<feature type="chain" id="PRO_5041998140" evidence="1">
    <location>
        <begin position="23"/>
        <end position="67"/>
    </location>
</feature>
<reference evidence="2" key="1">
    <citation type="journal article" date="2023" name="Science">
        <title>Genome structures resolve the early diversification of teleost fishes.</title>
        <authorList>
            <person name="Parey E."/>
            <person name="Louis A."/>
            <person name="Montfort J."/>
            <person name="Bouchez O."/>
            <person name="Roques C."/>
            <person name="Iampietro C."/>
            <person name="Lluch J."/>
            <person name="Castinel A."/>
            <person name="Donnadieu C."/>
            <person name="Desvignes T."/>
            <person name="Floi Bucao C."/>
            <person name="Jouanno E."/>
            <person name="Wen M."/>
            <person name="Mejri S."/>
            <person name="Dirks R."/>
            <person name="Jansen H."/>
            <person name="Henkel C."/>
            <person name="Chen W.J."/>
            <person name="Zahm M."/>
            <person name="Cabau C."/>
            <person name="Klopp C."/>
            <person name="Thompson A.W."/>
            <person name="Robinson-Rechavi M."/>
            <person name="Braasch I."/>
            <person name="Lecointre G."/>
            <person name="Bobe J."/>
            <person name="Postlethwait J.H."/>
            <person name="Berthelot C."/>
            <person name="Roest Crollius H."/>
            <person name="Guiguen Y."/>
        </authorList>
    </citation>
    <scope>NUCLEOTIDE SEQUENCE</scope>
    <source>
        <strain evidence="2">NC1722</strain>
    </source>
</reference>
<name>A0AAD7RE84_9TELE</name>
<comment type="caution">
    <text evidence="2">The sequence shown here is derived from an EMBL/GenBank/DDBJ whole genome shotgun (WGS) entry which is preliminary data.</text>
</comment>
<keyword evidence="1" id="KW-0732">Signal</keyword>